<organism evidence="3 4">
    <name type="scientific">Blepharisma stoltei</name>
    <dbReference type="NCBI Taxonomy" id="1481888"/>
    <lineage>
        <taxon>Eukaryota</taxon>
        <taxon>Sar</taxon>
        <taxon>Alveolata</taxon>
        <taxon>Ciliophora</taxon>
        <taxon>Postciliodesmatophora</taxon>
        <taxon>Heterotrichea</taxon>
        <taxon>Heterotrichida</taxon>
        <taxon>Blepharismidae</taxon>
        <taxon>Blepharisma</taxon>
    </lineage>
</organism>
<feature type="transmembrane region" description="Helical" evidence="2">
    <location>
        <begin position="322"/>
        <end position="345"/>
    </location>
</feature>
<gene>
    <name evidence="3" type="ORF">BSTOLATCC_MIC3435</name>
</gene>
<keyword evidence="2" id="KW-0472">Membrane</keyword>
<feature type="compositionally biased region" description="Basic and acidic residues" evidence="1">
    <location>
        <begin position="1"/>
        <end position="19"/>
    </location>
</feature>
<evidence type="ECO:0000313" key="3">
    <source>
        <dbReference type="EMBL" id="CAG9311142.1"/>
    </source>
</evidence>
<keyword evidence="4" id="KW-1185">Reference proteome</keyword>
<dbReference type="Proteomes" id="UP001162131">
    <property type="component" value="Unassembled WGS sequence"/>
</dbReference>
<name>A0AAU9ICE4_9CILI</name>
<feature type="region of interest" description="Disordered" evidence="1">
    <location>
        <begin position="1"/>
        <end position="22"/>
    </location>
</feature>
<comment type="caution">
    <text evidence="3">The sequence shown here is derived from an EMBL/GenBank/DDBJ whole genome shotgun (WGS) entry which is preliminary data.</text>
</comment>
<feature type="transmembrane region" description="Helical" evidence="2">
    <location>
        <begin position="45"/>
        <end position="70"/>
    </location>
</feature>
<dbReference type="AlphaFoldDB" id="A0AAU9ICE4"/>
<evidence type="ECO:0000256" key="1">
    <source>
        <dbReference type="SAM" id="MobiDB-lite"/>
    </source>
</evidence>
<accession>A0AAU9ICE4</accession>
<keyword evidence="2" id="KW-0812">Transmembrane</keyword>
<feature type="transmembrane region" description="Helical" evidence="2">
    <location>
        <begin position="511"/>
        <end position="534"/>
    </location>
</feature>
<proteinExistence type="predicted"/>
<reference evidence="3" key="1">
    <citation type="submission" date="2021-09" db="EMBL/GenBank/DDBJ databases">
        <authorList>
            <consortium name="AG Swart"/>
            <person name="Singh M."/>
            <person name="Singh A."/>
            <person name="Seah K."/>
            <person name="Emmerich C."/>
        </authorList>
    </citation>
    <scope>NUCLEOTIDE SEQUENCE</scope>
    <source>
        <strain evidence="3">ATCC30299</strain>
    </source>
</reference>
<feature type="transmembrane region" description="Helical" evidence="2">
    <location>
        <begin position="238"/>
        <end position="261"/>
    </location>
</feature>
<dbReference type="EMBL" id="CAJZBQ010000004">
    <property type="protein sequence ID" value="CAG9311142.1"/>
    <property type="molecule type" value="Genomic_DNA"/>
</dbReference>
<keyword evidence="2" id="KW-1133">Transmembrane helix</keyword>
<protein>
    <submittedName>
        <fullName evidence="3">Uncharacterized protein</fullName>
    </submittedName>
</protein>
<feature type="transmembrane region" description="Helical" evidence="2">
    <location>
        <begin position="447"/>
        <end position="470"/>
    </location>
</feature>
<sequence>MLFPEKNAKELSEKRDNDSKSQLSACSSHRRFLNMIKSSSKAINILHLAFAFSMLVVLAVNITVLIYAFYDINLISDMSLPISIGKSGKDFQRIGYLSRMIYVATVIKSNDPATALTFQEYKEKLADLENIYWNVTMNLKIRNSCLGQSILTDEAVNLWRIDENGVYKKKSTLIDTIAAFIKIGKSFLSELNNTGNGLNDMSFLLLNGYGESIRYCNNSLYDIIDYQKSMMSSFKTDMIILLLLGIALLIICILIMIPFYYTIIKIENNLWNTIRKNAYSHYFELKQIIMERLKYAHFQADVTLNEPHLSMKPYTFKSYWKYAWRTLIFLAFSLLFSIINITYLYEKCADYLLARPEVLKTLINIQVLYTSLNIWTTEISMTKFGLPILDQLSSMFPFSDNENEFLEIVSKLDYSNSAIRKNECADVLSENIKAALYEYDKQYSADYLAYGIYSSKLSIMADAYSLSFYYPDYFMWRKWIAALQELDYNFDSFIDETDKYSQSVIDNQMKIIVAVLIAFILFSFALYLGLYLVFFRREKKYFQKINAVMKIMP</sequence>
<evidence type="ECO:0000256" key="2">
    <source>
        <dbReference type="SAM" id="Phobius"/>
    </source>
</evidence>
<evidence type="ECO:0000313" key="4">
    <source>
        <dbReference type="Proteomes" id="UP001162131"/>
    </source>
</evidence>